<dbReference type="PANTHER" id="PTHR10953">
    <property type="entry name" value="UBIQUITIN-ACTIVATING ENZYME E1"/>
    <property type="match status" value="1"/>
</dbReference>
<gene>
    <name evidence="2" type="ORF">ACK2TP_01340</name>
</gene>
<dbReference type="Gene3D" id="3.40.50.720">
    <property type="entry name" value="NAD(P)-binding Rossmann-like Domain"/>
    <property type="match status" value="1"/>
</dbReference>
<dbReference type="Pfam" id="PF00899">
    <property type="entry name" value="ThiF"/>
    <property type="match status" value="1"/>
</dbReference>
<dbReference type="GO" id="GO:0016779">
    <property type="term" value="F:nucleotidyltransferase activity"/>
    <property type="evidence" value="ECO:0007669"/>
    <property type="project" value="UniProtKB-KW"/>
</dbReference>
<keyword evidence="2" id="KW-0808">Transferase</keyword>
<sequence length="380" mass="41218">MTQFAEDLLLPQAARPRDLRLAVVGTGALGSTLLQHLLQRKTRSVLLVDPETVEARNLPLSPLLQDSFADWLRHQPGSPLPNKAELLARAAQAQAGLPWRAIPRPIADVGWQDLSDIDLFCCCTDSVLSRAETAWIARSLSKPLLDAGVLGDGIPSGRVTLYPPTTSAACVLCGLAEQRRAEVLGYAASTSIGCQVPESVPAMTASLDTLQQVAAATATQIEVFASAPNLPATIAASSMRLSQSPGERWEAESFELARSLTCPWHEPPTATLRSLPWELPLAQALPGADWQLFLHWPVCTEASCSGCGTRTRPMQRVAQVRASACPACGTRRQQPLRAVHRICAQDTWAKFSPRQLGMPDRHLYWVRISALYRSNPEAAT</sequence>
<dbReference type="Proteomes" id="UP001634747">
    <property type="component" value="Unassembled WGS sequence"/>
</dbReference>
<name>A0ABW9KHF0_9BACT</name>
<comment type="caution">
    <text evidence="2">The sequence shown here is derived from an EMBL/GenBank/DDBJ whole genome shotgun (WGS) entry which is preliminary data.</text>
</comment>
<keyword evidence="3" id="KW-1185">Reference proteome</keyword>
<accession>A0ABW9KHF0</accession>
<dbReference type="RefSeq" id="WP_263414039.1">
    <property type="nucleotide sequence ID" value="NZ_BAABBH010000001.1"/>
</dbReference>
<evidence type="ECO:0000259" key="1">
    <source>
        <dbReference type="Pfam" id="PF00899"/>
    </source>
</evidence>
<proteinExistence type="predicted"/>
<dbReference type="InterPro" id="IPR045886">
    <property type="entry name" value="ThiF/MoeB/HesA"/>
</dbReference>
<dbReference type="SUPFAM" id="SSF69572">
    <property type="entry name" value="Activating enzymes of the ubiquitin-like proteins"/>
    <property type="match status" value="1"/>
</dbReference>
<dbReference type="EMBL" id="JBJYXY010000001">
    <property type="protein sequence ID" value="MFN2974396.1"/>
    <property type="molecule type" value="Genomic_DNA"/>
</dbReference>
<keyword evidence="2" id="KW-0548">Nucleotidyltransferase</keyword>
<dbReference type="PANTHER" id="PTHR10953:SF102">
    <property type="entry name" value="ADENYLYLTRANSFERASE AND SULFURTRANSFERASE MOCS3"/>
    <property type="match status" value="1"/>
</dbReference>
<dbReference type="InterPro" id="IPR000594">
    <property type="entry name" value="ThiF_NAD_FAD-bd"/>
</dbReference>
<evidence type="ECO:0000313" key="2">
    <source>
        <dbReference type="EMBL" id="MFN2974396.1"/>
    </source>
</evidence>
<reference evidence="2 3" key="1">
    <citation type="submission" date="2024-12" db="EMBL/GenBank/DDBJ databases">
        <authorList>
            <person name="Lee Y."/>
        </authorList>
    </citation>
    <scope>NUCLEOTIDE SEQUENCE [LARGE SCALE GENOMIC DNA]</scope>
    <source>
        <strain evidence="2 3">03SUJ4</strain>
    </source>
</reference>
<feature type="domain" description="THIF-type NAD/FAD binding fold" evidence="1">
    <location>
        <begin position="17"/>
        <end position="181"/>
    </location>
</feature>
<protein>
    <submittedName>
        <fullName evidence="2">ThiF family adenylyltransferase</fullName>
    </submittedName>
</protein>
<dbReference type="InterPro" id="IPR035985">
    <property type="entry name" value="Ubiquitin-activating_enz"/>
</dbReference>
<evidence type="ECO:0000313" key="3">
    <source>
        <dbReference type="Proteomes" id="UP001634747"/>
    </source>
</evidence>
<organism evidence="2 3">
    <name type="scientific">Terriglobus aquaticus</name>
    <dbReference type="NCBI Taxonomy" id="940139"/>
    <lineage>
        <taxon>Bacteria</taxon>
        <taxon>Pseudomonadati</taxon>
        <taxon>Acidobacteriota</taxon>
        <taxon>Terriglobia</taxon>
        <taxon>Terriglobales</taxon>
        <taxon>Acidobacteriaceae</taxon>
        <taxon>Terriglobus</taxon>
    </lineage>
</organism>